<dbReference type="Proteomes" id="UP000694925">
    <property type="component" value="Unplaced"/>
</dbReference>
<dbReference type="InterPro" id="IPR005062">
    <property type="entry name" value="SAC3/GANP/THP3_conserved"/>
</dbReference>
<dbReference type="GeneID" id="108630334"/>
<proteinExistence type="predicted"/>
<feature type="domain" description="SAC3/GANP/THP3 conserved" evidence="1">
    <location>
        <begin position="341"/>
        <end position="631"/>
    </location>
</feature>
<organism evidence="2 3">
    <name type="scientific">Ceratina calcarata</name>
    <dbReference type="NCBI Taxonomy" id="156304"/>
    <lineage>
        <taxon>Eukaryota</taxon>
        <taxon>Metazoa</taxon>
        <taxon>Ecdysozoa</taxon>
        <taxon>Arthropoda</taxon>
        <taxon>Hexapoda</taxon>
        <taxon>Insecta</taxon>
        <taxon>Pterygota</taxon>
        <taxon>Neoptera</taxon>
        <taxon>Endopterygota</taxon>
        <taxon>Hymenoptera</taxon>
        <taxon>Apocrita</taxon>
        <taxon>Aculeata</taxon>
        <taxon>Apoidea</taxon>
        <taxon>Anthophila</taxon>
        <taxon>Apidae</taxon>
        <taxon>Ceratina</taxon>
        <taxon>Zadontomerus</taxon>
    </lineage>
</organism>
<evidence type="ECO:0000313" key="3">
    <source>
        <dbReference type="RefSeq" id="XP_017889056.1"/>
    </source>
</evidence>
<dbReference type="GO" id="GO:0003676">
    <property type="term" value="F:nucleic acid binding"/>
    <property type="evidence" value="ECO:0007669"/>
    <property type="project" value="InterPro"/>
</dbReference>
<dbReference type="SUPFAM" id="SSF54928">
    <property type="entry name" value="RNA-binding domain, RBD"/>
    <property type="match status" value="1"/>
</dbReference>
<dbReference type="KEGG" id="ccal:108630334"/>
<dbReference type="InterPro" id="IPR012677">
    <property type="entry name" value="Nucleotide-bd_a/b_plait_sf"/>
</dbReference>
<accession>A0AAJ7JBX8</accession>
<dbReference type="InterPro" id="IPR035979">
    <property type="entry name" value="RBD_domain_sf"/>
</dbReference>
<dbReference type="PANTHER" id="PTHR12436:SF3">
    <property type="entry name" value="GERMINAL-CENTER ASSOCIATED NUCLEAR PROTEIN"/>
    <property type="match status" value="1"/>
</dbReference>
<dbReference type="InterPro" id="IPR045107">
    <property type="entry name" value="SAC3/GANP/THP3"/>
</dbReference>
<dbReference type="GO" id="GO:0005737">
    <property type="term" value="C:cytoplasm"/>
    <property type="evidence" value="ECO:0007669"/>
    <property type="project" value="TreeGrafter"/>
</dbReference>
<dbReference type="Gene3D" id="3.30.70.330">
    <property type="match status" value="1"/>
</dbReference>
<sequence>MECEEVPIDADSSKVFVFSDPQILSSPKLINTSFNSEQVSNVSTVNKTAFTFTAPTVISQPTQQNISVFQTDEFEKQYKPKILRTSYKPAVNVFAPALKDTAMFEQLQKNSKSQVTKVNLENSIICTNVPQPLLTKAMAKEHFNQFGSRSKITIRPKKQIITVVYSTKEEATTAYNKCGEYLGEKFDVHWTKSFEKSPIKKKDLQKNIVSEIMSNFFKSPDSEIKSELDAMMNLGYKLHNKSNPDGTPTKQIKSIQSASKAAAKLEKASAKSEKLKSDSQISDILPNATIEELQSIIQQPAYSSEDKYKVLEARDRLMRMRQIKSHTLAAAKVMIGTCPDMCPEKERLMREAKRQVAFYEQVSRNDYKINHTKAVKQYSRSSADQEEPMAHELRPVKSLKMTMSYLLHEIADLVNQQGTNVAEWYHFLWDRTRGIRKDITQQELCCPDSVKLVEQCARFHIVCSERLCAEEPSVFDKRINSDNLTKCLQSLKYMYHDLRVKGINCKNEPEFRAYIILLNLSNGNFMWDLQKLPKDIQRSAEVRFALDVYLALESNNYYKFSKLVRKTTYLNACILLRYFNQVRLTALSVLVKAYCRTTSTSYPLYDLIDMLSFEDEDEAVYFCEQLGLNISNDGLYVSLNRQNFVMSVLNIKQNRAHNVIESKRIKQNLSIGECIAGGEMPSKSYKDHKPHNSFDFSGYLMLDSINAEDQSKNISFESFDPYEFIDEDTVNTESKEDVNTTENSITEMQTSAANTVSSIEVNTDVFAKSQAEINKFQGSMSTSLIKSRIKSQKDSTKSDFILEQKPNESPNLSNIFNNTTTISTAPNIFFKQVDSSSKTDSSPFATAANKSIFSGTKIFKTNVTSSTILSDDVTSAQAVLKPQNTASPVTTSNKNASGVRRSFAFAVDNKKTTLQKEIKHGKSKLDEEESLKRMQQISETAEEILHSIQTEVIQACCSSTVKEELHKLRVFNQRSESISNEILDEVTHEICDNTLKEMINARKLYEMSVKMKNRVAIKCFKLWKLNVLKRKQQRKDAKALEYTPVWLQNSSQECAKLLYTKEQDLVIANMRKKHRDLEEHIKPYSESLTPIEVIIYAGIKENLKFMDINTHTNCYWKLVISWPNLYSKTILWHHKKIINQYLSPEDFTVDPIMISYKANQIETLRICIRQFEDLPNDLNLIGSDALFFVADASEEIKFTTKRLTKTVLSRDKLMPIPLIFVIFGNSNFDSQRKEVVCNLEELLDSGYLSTYTIVHEKSLTEKSILHLTQTGILWLTVNASPQNPLRMDCLQDFCDICLTEELWLRIFDNSYFHENLLCALKQPNFIINLHNEAVTHLTNIILDPEIFMYTKFAPEFKIYVKNQYMIPCTYEYFDDVWKNEDHKAKLEEAMSSFKLPEWNYPWPVSNTTLHRSITDYSHKALSTSKSEEISYNVLSNFFVTTGNSAVPNFVDVLLYIVKKKIHVLDKDLNVIYNKNHVKHFRTLPWWLKSDLLICYQTVPRDMSLRSIGKRTKKEIITDELETKKRKTSISEENESGLDPLATFCENSRNQIMEVDCISKKIENRLKEHEEQSYLFEEKLRNALVEGT</sequence>
<protein>
    <submittedName>
        <fullName evidence="3">Uncharacterized protein LOC108630334</fullName>
    </submittedName>
</protein>
<dbReference type="RefSeq" id="XP_017889056.1">
    <property type="nucleotide sequence ID" value="XM_018033567.2"/>
</dbReference>
<dbReference type="GO" id="GO:0070390">
    <property type="term" value="C:transcription export complex 2"/>
    <property type="evidence" value="ECO:0007669"/>
    <property type="project" value="TreeGrafter"/>
</dbReference>
<dbReference type="GO" id="GO:0006406">
    <property type="term" value="P:mRNA export from nucleus"/>
    <property type="evidence" value="ECO:0007669"/>
    <property type="project" value="TreeGrafter"/>
</dbReference>
<dbReference type="Pfam" id="PF03399">
    <property type="entry name" value="SAC3_GANP"/>
    <property type="match status" value="1"/>
</dbReference>
<keyword evidence="2" id="KW-1185">Reference proteome</keyword>
<gene>
    <name evidence="3" type="primary">LOC108630334</name>
</gene>
<evidence type="ECO:0000259" key="1">
    <source>
        <dbReference type="Pfam" id="PF03399"/>
    </source>
</evidence>
<dbReference type="PANTHER" id="PTHR12436">
    <property type="entry name" value="80 KDA MCM3-ASSOCIATED PROTEIN"/>
    <property type="match status" value="1"/>
</dbReference>
<dbReference type="CTD" id="44271"/>
<dbReference type="Gene3D" id="1.25.40.990">
    <property type="match status" value="1"/>
</dbReference>
<reference evidence="3" key="1">
    <citation type="submission" date="2025-08" db="UniProtKB">
        <authorList>
            <consortium name="RefSeq"/>
        </authorList>
    </citation>
    <scope>IDENTIFICATION</scope>
    <source>
        <tissue evidence="3">Whole body</tissue>
    </source>
</reference>
<name>A0AAJ7JBX8_9HYME</name>
<evidence type="ECO:0000313" key="2">
    <source>
        <dbReference type="Proteomes" id="UP000694925"/>
    </source>
</evidence>